<keyword evidence="2" id="KW-1185">Reference proteome</keyword>
<feature type="non-terminal residue" evidence="1">
    <location>
        <position position="50"/>
    </location>
</feature>
<gene>
    <name evidence="1" type="ORF">DM02DRAFT_609535</name>
</gene>
<dbReference type="AlphaFoldDB" id="A0A2V1EBV2"/>
<dbReference type="PROSITE" id="PS51257">
    <property type="entry name" value="PROKAR_LIPOPROTEIN"/>
    <property type="match status" value="1"/>
</dbReference>
<sequence>MGRRRHKTCILLAGVQACSSDRDAAARTQVPVRHRRQRLYQPCGFLARWP</sequence>
<dbReference type="Proteomes" id="UP000244855">
    <property type="component" value="Unassembled WGS sequence"/>
</dbReference>
<dbReference type="EMBL" id="KZ805307">
    <property type="protein sequence ID" value="PVI06735.1"/>
    <property type="molecule type" value="Genomic_DNA"/>
</dbReference>
<evidence type="ECO:0000313" key="1">
    <source>
        <dbReference type="EMBL" id="PVI06735.1"/>
    </source>
</evidence>
<proteinExistence type="predicted"/>
<evidence type="ECO:0008006" key="3">
    <source>
        <dbReference type="Google" id="ProtNLM"/>
    </source>
</evidence>
<evidence type="ECO:0000313" key="2">
    <source>
        <dbReference type="Proteomes" id="UP000244855"/>
    </source>
</evidence>
<accession>A0A2V1EBV2</accession>
<name>A0A2V1EBV2_9PLEO</name>
<organism evidence="1 2">
    <name type="scientific">Periconia macrospinosa</name>
    <dbReference type="NCBI Taxonomy" id="97972"/>
    <lineage>
        <taxon>Eukaryota</taxon>
        <taxon>Fungi</taxon>
        <taxon>Dikarya</taxon>
        <taxon>Ascomycota</taxon>
        <taxon>Pezizomycotina</taxon>
        <taxon>Dothideomycetes</taxon>
        <taxon>Pleosporomycetidae</taxon>
        <taxon>Pleosporales</taxon>
        <taxon>Massarineae</taxon>
        <taxon>Periconiaceae</taxon>
        <taxon>Periconia</taxon>
    </lineage>
</organism>
<protein>
    <recommendedName>
        <fullName evidence="3">Lipoprotein</fullName>
    </recommendedName>
</protein>
<reference evidence="1 2" key="1">
    <citation type="journal article" date="2018" name="Sci. Rep.">
        <title>Comparative genomics provides insights into the lifestyle and reveals functional heterogeneity of dark septate endophytic fungi.</title>
        <authorList>
            <person name="Knapp D.G."/>
            <person name="Nemeth J.B."/>
            <person name="Barry K."/>
            <person name="Hainaut M."/>
            <person name="Henrissat B."/>
            <person name="Johnson J."/>
            <person name="Kuo A."/>
            <person name="Lim J.H.P."/>
            <person name="Lipzen A."/>
            <person name="Nolan M."/>
            <person name="Ohm R.A."/>
            <person name="Tamas L."/>
            <person name="Grigoriev I.V."/>
            <person name="Spatafora J.W."/>
            <person name="Nagy L.G."/>
            <person name="Kovacs G.M."/>
        </authorList>
    </citation>
    <scope>NUCLEOTIDE SEQUENCE [LARGE SCALE GENOMIC DNA]</scope>
    <source>
        <strain evidence="1 2">DSE2036</strain>
    </source>
</reference>